<dbReference type="InterPro" id="IPR016291">
    <property type="entry name" value="Isochorismatase"/>
</dbReference>
<dbReference type="RefSeq" id="WP_273938006.1">
    <property type="nucleotide sequence ID" value="NZ_CP097263.1"/>
</dbReference>
<reference evidence="3 4" key="1">
    <citation type="submission" date="2024-09" db="EMBL/GenBank/DDBJ databases">
        <authorList>
            <person name="Sun Q."/>
            <person name="Mori K."/>
        </authorList>
    </citation>
    <scope>NUCLEOTIDE SEQUENCE [LARGE SCALE GENOMIC DNA]</scope>
    <source>
        <strain evidence="3 4">TBRC 1432</strain>
    </source>
</reference>
<dbReference type="PANTHER" id="PTHR43540">
    <property type="entry name" value="PEROXYUREIDOACRYLATE/UREIDOACRYLATE AMIDOHYDROLASE-RELATED"/>
    <property type="match status" value="1"/>
</dbReference>
<dbReference type="PRINTS" id="PR01398">
    <property type="entry name" value="ISCHRISMTASE"/>
</dbReference>
<proteinExistence type="predicted"/>
<dbReference type="InterPro" id="IPR036380">
    <property type="entry name" value="Isochorismatase-like_sf"/>
</dbReference>
<dbReference type="SUPFAM" id="SSF52499">
    <property type="entry name" value="Isochorismatase-like hydrolases"/>
    <property type="match status" value="1"/>
</dbReference>
<evidence type="ECO:0000313" key="4">
    <source>
        <dbReference type="Proteomes" id="UP001589810"/>
    </source>
</evidence>
<dbReference type="PIRSF" id="PIRSF001111">
    <property type="entry name" value="Isochorismatase"/>
    <property type="match status" value="1"/>
</dbReference>
<name>A0ABV6N6X2_9PSEU</name>
<evidence type="ECO:0000256" key="1">
    <source>
        <dbReference type="ARBA" id="ARBA00022801"/>
    </source>
</evidence>
<dbReference type="Pfam" id="PF00857">
    <property type="entry name" value="Isochorismatase"/>
    <property type="match status" value="1"/>
</dbReference>
<gene>
    <name evidence="3" type="ORF">ACFFH7_42095</name>
</gene>
<dbReference type="Gene3D" id="3.40.50.850">
    <property type="entry name" value="Isochorismatase-like"/>
    <property type="match status" value="1"/>
</dbReference>
<keyword evidence="1" id="KW-0378">Hydrolase</keyword>
<dbReference type="Proteomes" id="UP001589810">
    <property type="component" value="Unassembled WGS sequence"/>
</dbReference>
<protein>
    <submittedName>
        <fullName evidence="3">Isochorismatase family protein</fullName>
    </submittedName>
</protein>
<keyword evidence="4" id="KW-1185">Reference proteome</keyword>
<dbReference type="InterPro" id="IPR000868">
    <property type="entry name" value="Isochorismatase-like_dom"/>
</dbReference>
<comment type="caution">
    <text evidence="3">The sequence shown here is derived from an EMBL/GenBank/DDBJ whole genome shotgun (WGS) entry which is preliminary data.</text>
</comment>
<sequence>MPGLPTIEPYPMPNEREWPANIAGWTVDPDRAVLLIHDMQRYFLRPFAPGTSPREPLVANTVALRELCRARGVPVAYTAQPGSMTPEQRGLLKDFWGPGMKVDPDNRAVIDELTPSEEDWLLTKWRYSAFHRSDLLERMRARGRDQLIVSGVYANIGVLTTAVTAFSHDIETFFVADAVADFTAADHRQALAYAARTCAVVTGTAQVLDQLAARSLATA</sequence>
<accession>A0ABV6N6X2</accession>
<dbReference type="PANTHER" id="PTHR43540:SF3">
    <property type="entry name" value="ENTEROBACTIN SYNTHASE COMPONENT B"/>
    <property type="match status" value="1"/>
</dbReference>
<organism evidence="3 4">
    <name type="scientific">Kutzneria chonburiensis</name>
    <dbReference type="NCBI Taxonomy" id="1483604"/>
    <lineage>
        <taxon>Bacteria</taxon>
        <taxon>Bacillati</taxon>
        <taxon>Actinomycetota</taxon>
        <taxon>Actinomycetes</taxon>
        <taxon>Pseudonocardiales</taxon>
        <taxon>Pseudonocardiaceae</taxon>
        <taxon>Kutzneria</taxon>
    </lineage>
</organism>
<evidence type="ECO:0000313" key="3">
    <source>
        <dbReference type="EMBL" id="MFC0548159.1"/>
    </source>
</evidence>
<dbReference type="InterPro" id="IPR050272">
    <property type="entry name" value="Isochorismatase-like_hydrls"/>
</dbReference>
<dbReference type="EMBL" id="JBHLUD010000015">
    <property type="protein sequence ID" value="MFC0548159.1"/>
    <property type="molecule type" value="Genomic_DNA"/>
</dbReference>
<evidence type="ECO:0000259" key="2">
    <source>
        <dbReference type="Pfam" id="PF00857"/>
    </source>
</evidence>
<feature type="domain" description="Isochorismatase-like" evidence="2">
    <location>
        <begin position="33"/>
        <end position="206"/>
    </location>
</feature>